<sequence length="148" mass="15862">MPMIDVTFPSGVVESAATARLQEELATTLLRWEGAPDTEFFREITWVYLHEVARGSLAVGGRPGGAPRFRVEVTVPEGALSQRRKDGLVADVHAAVAQAAGLDPQGSQALHVWTLIREVPEGNWAAGGQTIRFADLKKASETERGAAS</sequence>
<dbReference type="SUPFAM" id="SSF55331">
    <property type="entry name" value="Tautomerase/MIF"/>
    <property type="match status" value="1"/>
</dbReference>
<dbReference type="Proteomes" id="UP001327093">
    <property type="component" value="Unassembled WGS sequence"/>
</dbReference>
<dbReference type="Pfam" id="PF01361">
    <property type="entry name" value="Tautomerase"/>
    <property type="match status" value="1"/>
</dbReference>
<keyword evidence="1" id="KW-0413">Isomerase</keyword>
<evidence type="ECO:0000259" key="2">
    <source>
        <dbReference type="Pfam" id="PF01361"/>
    </source>
</evidence>
<organism evidence="3 4">
    <name type="scientific">Saccharopolyspora mangrovi</name>
    <dbReference type="NCBI Taxonomy" id="3082379"/>
    <lineage>
        <taxon>Bacteria</taxon>
        <taxon>Bacillati</taxon>
        <taxon>Actinomycetota</taxon>
        <taxon>Actinomycetes</taxon>
        <taxon>Pseudonocardiales</taxon>
        <taxon>Pseudonocardiaceae</taxon>
        <taxon>Saccharopolyspora</taxon>
    </lineage>
</organism>
<evidence type="ECO:0000313" key="4">
    <source>
        <dbReference type="Proteomes" id="UP001327093"/>
    </source>
</evidence>
<name>A0ABU6AJG5_9PSEU</name>
<dbReference type="EMBL" id="JAWLNX010000030">
    <property type="protein sequence ID" value="MEB3371566.1"/>
    <property type="molecule type" value="Genomic_DNA"/>
</dbReference>
<dbReference type="RefSeq" id="WP_324268994.1">
    <property type="nucleotide sequence ID" value="NZ_JAWLNX010000030.1"/>
</dbReference>
<comment type="caution">
    <text evidence="3">The sequence shown here is derived from an EMBL/GenBank/DDBJ whole genome shotgun (WGS) entry which is preliminary data.</text>
</comment>
<dbReference type="Gene3D" id="3.30.429.10">
    <property type="entry name" value="Macrophage Migration Inhibitory Factor"/>
    <property type="match status" value="2"/>
</dbReference>
<reference evidence="3 4" key="1">
    <citation type="submission" date="2023-10" db="EMBL/GenBank/DDBJ databases">
        <title>Saccharopolyspora sp. nov., isolated from mangrove soil.</title>
        <authorList>
            <person name="Lu Y."/>
            <person name="Liu W."/>
        </authorList>
    </citation>
    <scope>NUCLEOTIDE SEQUENCE [LARGE SCALE GENOMIC DNA]</scope>
    <source>
        <strain evidence="3 4">S2-29</strain>
    </source>
</reference>
<gene>
    <name evidence="3" type="ORF">R4I43_29600</name>
</gene>
<feature type="domain" description="4-oxalocrotonate tautomerase-like" evidence="2">
    <location>
        <begin position="71"/>
        <end position="132"/>
    </location>
</feature>
<protein>
    <submittedName>
        <fullName evidence="3">Tautomerase family protein</fullName>
    </submittedName>
</protein>
<dbReference type="InterPro" id="IPR014347">
    <property type="entry name" value="Tautomerase/MIF_sf"/>
</dbReference>
<evidence type="ECO:0000313" key="3">
    <source>
        <dbReference type="EMBL" id="MEB3371566.1"/>
    </source>
</evidence>
<evidence type="ECO:0000256" key="1">
    <source>
        <dbReference type="ARBA" id="ARBA00023235"/>
    </source>
</evidence>
<proteinExistence type="predicted"/>
<dbReference type="InterPro" id="IPR004370">
    <property type="entry name" value="4-OT-like_dom"/>
</dbReference>
<keyword evidence="4" id="KW-1185">Reference proteome</keyword>
<accession>A0ABU6AJG5</accession>